<dbReference type="EMBL" id="LUCM01008148">
    <property type="protein sequence ID" value="KAA0188872.1"/>
    <property type="molecule type" value="Genomic_DNA"/>
</dbReference>
<evidence type="ECO:0000256" key="7">
    <source>
        <dbReference type="ARBA" id="ARBA00022692"/>
    </source>
</evidence>
<reference evidence="14" key="1">
    <citation type="submission" date="2019-05" db="EMBL/GenBank/DDBJ databases">
        <title>Annotation for the trematode Fasciolopsis buski.</title>
        <authorList>
            <person name="Choi Y.-J."/>
        </authorList>
    </citation>
    <scope>NUCLEOTIDE SEQUENCE</scope>
    <source>
        <strain evidence="14">HT</strain>
        <tissue evidence="14">Whole worm</tissue>
    </source>
</reference>
<keyword evidence="15" id="KW-1185">Reference proteome</keyword>
<keyword evidence="5" id="KW-0328">Glycosyltransferase</keyword>
<organism evidence="14 15">
    <name type="scientific">Fasciolopsis buskii</name>
    <dbReference type="NCBI Taxonomy" id="27845"/>
    <lineage>
        <taxon>Eukaryota</taxon>
        <taxon>Metazoa</taxon>
        <taxon>Spiralia</taxon>
        <taxon>Lophotrochozoa</taxon>
        <taxon>Platyhelminthes</taxon>
        <taxon>Trematoda</taxon>
        <taxon>Digenea</taxon>
        <taxon>Plagiorchiida</taxon>
        <taxon>Echinostomata</taxon>
        <taxon>Echinostomatoidea</taxon>
        <taxon>Fasciolidae</taxon>
        <taxon>Fasciolopsis</taxon>
    </lineage>
</organism>
<evidence type="ECO:0000256" key="11">
    <source>
        <dbReference type="ARBA" id="ARBA00023136"/>
    </source>
</evidence>
<dbReference type="InterPro" id="IPR003378">
    <property type="entry name" value="Fringe-like_glycosylTrfase"/>
</dbReference>
<comment type="similarity">
    <text evidence="3">Belongs to the glycosyltransferase 31 family. Beta3-Gal-T subfamily.</text>
</comment>
<feature type="domain" description="Fringe-like glycosyltransferase" evidence="13">
    <location>
        <begin position="79"/>
        <end position="241"/>
    </location>
</feature>
<dbReference type="PANTHER" id="PTHR23033">
    <property type="entry name" value="BETA1,3-GALACTOSYLTRANSFERASE"/>
    <property type="match status" value="1"/>
</dbReference>
<sequence>MDGSFVCFTDGNRRVLSLLFGFAIGFCFSAYFSPLNWIIGRQAVTCHPTVLRPLHSDISSTKNSGGPSVLCWITVMPSNHERKARHIKATWAKRCDKHIFMSSVDDSDLPSIAAVQYESRDMLWNKTHFALTYIGNNFGKKFDYFFKADDDTYVVVENLRKLLSTYNPEVPFILGYKHARFFAQGYPSGGAGYVLSRAALRMMVKGFQTEEDCHSAAHSDNEDVKIGMCAQTLGIPLIDSRDSRGYHHFEYRSPFQLLNSSHFDAPYSFLPDQTRVDCCADYMVTFHYIEPHELYFMDFLIYHVLHPPLEGS</sequence>
<evidence type="ECO:0000256" key="3">
    <source>
        <dbReference type="ARBA" id="ARBA00006462"/>
    </source>
</evidence>
<comment type="subcellular location">
    <subcellularLocation>
        <location evidence="1">Membrane</location>
        <topology evidence="1">Single-pass type II membrane protein</topology>
    </subcellularLocation>
</comment>
<feature type="transmembrane region" description="Helical" evidence="12">
    <location>
        <begin position="15"/>
        <end position="32"/>
    </location>
</feature>
<evidence type="ECO:0000256" key="12">
    <source>
        <dbReference type="SAM" id="Phobius"/>
    </source>
</evidence>
<dbReference type="EC" id="2.4.1.122" evidence="4"/>
<evidence type="ECO:0000256" key="2">
    <source>
        <dbReference type="ARBA" id="ARBA00004922"/>
    </source>
</evidence>
<comment type="caution">
    <text evidence="14">The sequence shown here is derived from an EMBL/GenBank/DDBJ whole genome shotgun (WGS) entry which is preliminary data.</text>
</comment>
<evidence type="ECO:0000259" key="13">
    <source>
        <dbReference type="Pfam" id="PF02434"/>
    </source>
</evidence>
<evidence type="ECO:0000256" key="9">
    <source>
        <dbReference type="ARBA" id="ARBA00022968"/>
    </source>
</evidence>
<dbReference type="UniPathway" id="UPA00378"/>
<keyword evidence="6" id="KW-0808">Transferase</keyword>
<dbReference type="GO" id="GO:0016020">
    <property type="term" value="C:membrane"/>
    <property type="evidence" value="ECO:0007669"/>
    <property type="project" value="UniProtKB-SubCell"/>
</dbReference>
<keyword evidence="9" id="KW-0735">Signal-anchor</keyword>
<evidence type="ECO:0000313" key="15">
    <source>
        <dbReference type="Proteomes" id="UP000728185"/>
    </source>
</evidence>
<evidence type="ECO:0000313" key="14">
    <source>
        <dbReference type="EMBL" id="KAA0188872.1"/>
    </source>
</evidence>
<evidence type="ECO:0000256" key="1">
    <source>
        <dbReference type="ARBA" id="ARBA00004606"/>
    </source>
</evidence>
<keyword evidence="7 12" id="KW-0812">Transmembrane</keyword>
<accession>A0A8E0VJ92</accession>
<dbReference type="OrthoDB" id="414175at2759"/>
<comment type="pathway">
    <text evidence="2">Protein modification; protein glycosylation.</text>
</comment>
<evidence type="ECO:0000256" key="5">
    <source>
        <dbReference type="ARBA" id="ARBA00022676"/>
    </source>
</evidence>
<dbReference type="Pfam" id="PF02434">
    <property type="entry name" value="Fringe"/>
    <property type="match status" value="1"/>
</dbReference>
<dbReference type="GO" id="GO:0000166">
    <property type="term" value="F:nucleotide binding"/>
    <property type="evidence" value="ECO:0007669"/>
    <property type="project" value="UniProtKB-KW"/>
</dbReference>
<proteinExistence type="inferred from homology"/>
<dbReference type="InterPro" id="IPR026050">
    <property type="entry name" value="C1GALT1/C1GALT1_chp1"/>
</dbReference>
<evidence type="ECO:0000256" key="8">
    <source>
        <dbReference type="ARBA" id="ARBA00022741"/>
    </source>
</evidence>
<keyword evidence="11 12" id="KW-0472">Membrane</keyword>
<evidence type="ECO:0000256" key="10">
    <source>
        <dbReference type="ARBA" id="ARBA00022989"/>
    </source>
</evidence>
<keyword evidence="8" id="KW-0547">Nucleotide-binding</keyword>
<dbReference type="Gene3D" id="3.90.550.50">
    <property type="match status" value="1"/>
</dbReference>
<dbReference type="GO" id="GO:0016263">
    <property type="term" value="F:glycoprotein-N-acetylgalactosamine 3-beta-galactosyltransferase activity"/>
    <property type="evidence" value="ECO:0007669"/>
    <property type="project" value="UniProtKB-EC"/>
</dbReference>
<evidence type="ECO:0000256" key="6">
    <source>
        <dbReference type="ARBA" id="ARBA00022679"/>
    </source>
</evidence>
<dbReference type="Proteomes" id="UP000728185">
    <property type="component" value="Unassembled WGS sequence"/>
</dbReference>
<dbReference type="AlphaFoldDB" id="A0A8E0VJ92"/>
<gene>
    <name evidence="14" type="ORF">FBUS_00566</name>
</gene>
<name>A0A8E0VJ92_9TREM</name>
<protein>
    <recommendedName>
        <fullName evidence="4">N-acetylgalactosaminide beta-1,3-galactosyltransferase</fullName>
        <ecNumber evidence="4">2.4.1.122</ecNumber>
    </recommendedName>
</protein>
<evidence type="ECO:0000256" key="4">
    <source>
        <dbReference type="ARBA" id="ARBA00012557"/>
    </source>
</evidence>
<keyword evidence="10 12" id="KW-1133">Transmembrane helix</keyword>
<dbReference type="PANTHER" id="PTHR23033:SF14">
    <property type="entry name" value="GLYCOPROTEIN-N-ACETYLGALACTOSAMINE 3-BETA-GALACTOSYLTRANSFERASE 1-RELATED"/>
    <property type="match status" value="1"/>
</dbReference>